<reference evidence="2 3" key="1">
    <citation type="submission" date="2019-06" db="EMBL/GenBank/DDBJ databases">
        <title>Whole genome sequence for Cellvibrionaceae sp. R142.</title>
        <authorList>
            <person name="Wang G."/>
        </authorList>
    </citation>
    <scope>NUCLEOTIDE SEQUENCE [LARGE SCALE GENOMIC DNA]</scope>
    <source>
        <strain evidence="2 3">R142</strain>
    </source>
</reference>
<dbReference type="GO" id="GO:0003700">
    <property type="term" value="F:DNA-binding transcription factor activity"/>
    <property type="evidence" value="ECO:0007669"/>
    <property type="project" value="InterPro"/>
</dbReference>
<dbReference type="Proteomes" id="UP000319732">
    <property type="component" value="Unassembled WGS sequence"/>
</dbReference>
<comment type="caution">
    <text evidence="2">The sequence shown here is derived from an EMBL/GenBank/DDBJ whole genome shotgun (WGS) entry which is preliminary data.</text>
</comment>
<dbReference type="InterPro" id="IPR036388">
    <property type="entry name" value="WH-like_DNA-bd_sf"/>
</dbReference>
<protein>
    <submittedName>
        <fullName evidence="2">MarR family transcriptional regulator</fullName>
    </submittedName>
</protein>
<dbReference type="SUPFAM" id="SSF46785">
    <property type="entry name" value="Winged helix' DNA-binding domain"/>
    <property type="match status" value="1"/>
</dbReference>
<dbReference type="SMART" id="SM00347">
    <property type="entry name" value="HTH_MARR"/>
    <property type="match status" value="1"/>
</dbReference>
<proteinExistence type="predicted"/>
<gene>
    <name evidence="2" type="ORF">FKG94_13350</name>
</gene>
<evidence type="ECO:0000313" key="2">
    <source>
        <dbReference type="EMBL" id="TQV78063.1"/>
    </source>
</evidence>
<dbReference type="RefSeq" id="WP_142904842.1">
    <property type="nucleotide sequence ID" value="NZ_ML660094.1"/>
</dbReference>
<accession>A0A545TLG5</accession>
<dbReference type="PANTHER" id="PTHR33164">
    <property type="entry name" value="TRANSCRIPTIONAL REGULATOR, MARR FAMILY"/>
    <property type="match status" value="1"/>
</dbReference>
<organism evidence="2 3">
    <name type="scientific">Exilibacterium tricleocarpae</name>
    <dbReference type="NCBI Taxonomy" id="2591008"/>
    <lineage>
        <taxon>Bacteria</taxon>
        <taxon>Pseudomonadati</taxon>
        <taxon>Pseudomonadota</taxon>
        <taxon>Gammaproteobacteria</taxon>
        <taxon>Cellvibrionales</taxon>
        <taxon>Cellvibrionaceae</taxon>
        <taxon>Exilibacterium</taxon>
    </lineage>
</organism>
<dbReference type="GO" id="GO:0006950">
    <property type="term" value="P:response to stress"/>
    <property type="evidence" value="ECO:0007669"/>
    <property type="project" value="TreeGrafter"/>
</dbReference>
<evidence type="ECO:0000259" key="1">
    <source>
        <dbReference type="PROSITE" id="PS50995"/>
    </source>
</evidence>
<keyword evidence="3" id="KW-1185">Reference proteome</keyword>
<dbReference type="AlphaFoldDB" id="A0A545TLG5"/>
<evidence type="ECO:0000313" key="3">
    <source>
        <dbReference type="Proteomes" id="UP000319732"/>
    </source>
</evidence>
<feature type="domain" description="HTH marR-type" evidence="1">
    <location>
        <begin position="3"/>
        <end position="135"/>
    </location>
</feature>
<name>A0A545TLG5_9GAMM</name>
<dbReference type="PANTHER" id="PTHR33164:SF57">
    <property type="entry name" value="MARR-FAMILY TRANSCRIPTIONAL REGULATOR"/>
    <property type="match status" value="1"/>
</dbReference>
<dbReference type="PROSITE" id="PS50995">
    <property type="entry name" value="HTH_MARR_2"/>
    <property type="match status" value="1"/>
</dbReference>
<dbReference type="OrthoDB" id="32523at2"/>
<dbReference type="InterPro" id="IPR000835">
    <property type="entry name" value="HTH_MarR-typ"/>
</dbReference>
<dbReference type="EMBL" id="VHSG01000013">
    <property type="protein sequence ID" value="TQV78063.1"/>
    <property type="molecule type" value="Genomic_DNA"/>
</dbReference>
<dbReference type="InterPro" id="IPR036390">
    <property type="entry name" value="WH_DNA-bd_sf"/>
</dbReference>
<dbReference type="InterPro" id="IPR039422">
    <property type="entry name" value="MarR/SlyA-like"/>
</dbReference>
<sequence length="168" mass="18339">MNKDRTANLLGALALGLTDALNRETEMRAEHGATAPAALVTVGFHPGESIDGLSRTLGLSHSATVRLVDRLTKDGLFERRGGADGRTSALYLTRRGQARRRAILQGRRRLLTEVVGPLSDDERAALTGLMERLLNALTRDRQHADHICRLCDERICPSETCPVECAVT</sequence>
<dbReference type="Gene3D" id="1.10.10.10">
    <property type="entry name" value="Winged helix-like DNA-binding domain superfamily/Winged helix DNA-binding domain"/>
    <property type="match status" value="1"/>
</dbReference>